<gene>
    <name evidence="1" type="ORF">DFQ27_007261</name>
</gene>
<dbReference type="AlphaFoldDB" id="A0A9P6TZC3"/>
<accession>A0A9P6TZC3</accession>
<evidence type="ECO:0000313" key="2">
    <source>
        <dbReference type="Proteomes" id="UP000807716"/>
    </source>
</evidence>
<dbReference type="EMBL" id="JAAAJB010000563">
    <property type="protein sequence ID" value="KAG0253720.1"/>
    <property type="molecule type" value="Genomic_DNA"/>
</dbReference>
<keyword evidence="2" id="KW-1185">Reference proteome</keyword>
<comment type="caution">
    <text evidence="1">The sequence shown here is derived from an EMBL/GenBank/DDBJ whole genome shotgun (WGS) entry which is preliminary data.</text>
</comment>
<evidence type="ECO:0000313" key="1">
    <source>
        <dbReference type="EMBL" id="KAG0253720.1"/>
    </source>
</evidence>
<dbReference type="Proteomes" id="UP000807716">
    <property type="component" value="Unassembled WGS sequence"/>
</dbReference>
<name>A0A9P6TZC3_9FUNG</name>
<proteinExistence type="predicted"/>
<reference evidence="1" key="1">
    <citation type="journal article" date="2020" name="Fungal Divers.">
        <title>Resolving the Mortierellaceae phylogeny through synthesis of multi-gene phylogenetics and phylogenomics.</title>
        <authorList>
            <person name="Vandepol N."/>
            <person name="Liber J."/>
            <person name="Desiro A."/>
            <person name="Na H."/>
            <person name="Kennedy M."/>
            <person name="Barry K."/>
            <person name="Grigoriev I.V."/>
            <person name="Miller A.N."/>
            <person name="O'Donnell K."/>
            <person name="Stajich J.E."/>
            <person name="Bonito G."/>
        </authorList>
    </citation>
    <scope>NUCLEOTIDE SEQUENCE</scope>
    <source>
        <strain evidence="1">BC1065</strain>
    </source>
</reference>
<organism evidence="1 2">
    <name type="scientific">Actinomortierella ambigua</name>
    <dbReference type="NCBI Taxonomy" id="1343610"/>
    <lineage>
        <taxon>Eukaryota</taxon>
        <taxon>Fungi</taxon>
        <taxon>Fungi incertae sedis</taxon>
        <taxon>Mucoromycota</taxon>
        <taxon>Mortierellomycotina</taxon>
        <taxon>Mortierellomycetes</taxon>
        <taxon>Mortierellales</taxon>
        <taxon>Mortierellaceae</taxon>
        <taxon>Actinomortierella</taxon>
    </lineage>
</organism>
<protein>
    <recommendedName>
        <fullName evidence="3">Type 1 glutamine amidotransferase domain-containing protein</fullName>
    </recommendedName>
</protein>
<feature type="non-terminal residue" evidence="1">
    <location>
        <position position="59"/>
    </location>
</feature>
<dbReference type="OrthoDB" id="543156at2759"/>
<dbReference type="Gene3D" id="3.40.50.880">
    <property type="match status" value="1"/>
</dbReference>
<sequence>VPSLPESRLKELGAIYSKAPEPWGACVVSDGRLVTGQNPASARGFGDALYVAIQDHAHK</sequence>
<evidence type="ECO:0008006" key="3">
    <source>
        <dbReference type="Google" id="ProtNLM"/>
    </source>
</evidence>
<dbReference type="InterPro" id="IPR029062">
    <property type="entry name" value="Class_I_gatase-like"/>
</dbReference>
<dbReference type="SUPFAM" id="SSF52317">
    <property type="entry name" value="Class I glutamine amidotransferase-like"/>
    <property type="match status" value="1"/>
</dbReference>